<gene>
    <name evidence="1" type="ORF">RHMOL_Rhmol12G0081500</name>
</gene>
<accession>A0ACC0LFK6</accession>
<keyword evidence="2" id="KW-1185">Reference proteome</keyword>
<comment type="caution">
    <text evidence="1">The sequence shown here is derived from an EMBL/GenBank/DDBJ whole genome shotgun (WGS) entry which is preliminary data.</text>
</comment>
<dbReference type="Proteomes" id="UP001062846">
    <property type="component" value="Chromosome 12"/>
</dbReference>
<protein>
    <submittedName>
        <fullName evidence="1">Uncharacterized protein</fullName>
    </submittedName>
</protein>
<name>A0ACC0LFK6_RHOML</name>
<sequence>MDLWVVAAAAAAGAGYLAKYLSGDSELSSGNSTPWQSDFRDLLQQIRDQTSPFRRWLRRRLEKESSERGDDISDEQLNDASTSGSGATMLANVGNYENYNVLTMTSLLPEFQGKQSFQQVSVGEGFDNCGDVLHESDTNRLSRSRPLRSRWSHEFYAKPLNSLESCLTAQLYRDQERGEDYLLRSGPPSLTQTVRPLLVTDGNRRMIREGIDSLGVRDGGKERRVKNKVGISLEDTSSTSLGTHSPQQIGIVELLRKPEQRLGKRQLSSSNTRLSVGTFPSQGSPEGMLLFIIGITIGIISTIISNKKKMDDLNEMLKRSENLVRDLQEELEMKAMLTVKEIAGEYHQSQATTDCSSSNPEPIASSSKQKSAKHEKKEPDDQEVESHELMSKIEAELEAELERLELNMKASTLESISDFVEFKDALEFSYCKSHDHRFVAYATIKLAVDVKGDQKMLLVIIAEPKATIAFVVRHATSPLDQREQRQATRPDPLQLGHLRNWVGPILGFWSITDLRKTAPAKTLRPVATCVTLIRPIGVQRDCVGLDPDFEAEVIQGDLKVGLVQSRSDSDASWTPADHTQTANYAVSPRELSLRLHEVIKSRLEARVEELEAALQNSQKKVHSLKWQHRISQTNMASSTPGIPNVNEVHEMDPHFEINLSGEGLDAHGEAYDEIIWVADSNQETPDAACRNSHIEEVIPRYHKRLSEGQNKGRDNLIGTLEERILRSQGSSEVAAEIEDGESDDELLIRQIVKKSRQGLSTVLNSS</sequence>
<evidence type="ECO:0000313" key="1">
    <source>
        <dbReference type="EMBL" id="KAI8527515.1"/>
    </source>
</evidence>
<dbReference type="EMBL" id="CM046399">
    <property type="protein sequence ID" value="KAI8527515.1"/>
    <property type="molecule type" value="Genomic_DNA"/>
</dbReference>
<evidence type="ECO:0000313" key="2">
    <source>
        <dbReference type="Proteomes" id="UP001062846"/>
    </source>
</evidence>
<reference evidence="1" key="1">
    <citation type="submission" date="2022-02" db="EMBL/GenBank/DDBJ databases">
        <title>Plant Genome Project.</title>
        <authorList>
            <person name="Zhang R.-G."/>
        </authorList>
    </citation>
    <scope>NUCLEOTIDE SEQUENCE</scope>
    <source>
        <strain evidence="1">AT1</strain>
    </source>
</reference>
<organism evidence="1 2">
    <name type="scientific">Rhododendron molle</name>
    <name type="common">Chinese azalea</name>
    <name type="synonym">Azalea mollis</name>
    <dbReference type="NCBI Taxonomy" id="49168"/>
    <lineage>
        <taxon>Eukaryota</taxon>
        <taxon>Viridiplantae</taxon>
        <taxon>Streptophyta</taxon>
        <taxon>Embryophyta</taxon>
        <taxon>Tracheophyta</taxon>
        <taxon>Spermatophyta</taxon>
        <taxon>Magnoliopsida</taxon>
        <taxon>eudicotyledons</taxon>
        <taxon>Gunneridae</taxon>
        <taxon>Pentapetalae</taxon>
        <taxon>asterids</taxon>
        <taxon>Ericales</taxon>
        <taxon>Ericaceae</taxon>
        <taxon>Ericoideae</taxon>
        <taxon>Rhodoreae</taxon>
        <taxon>Rhododendron</taxon>
    </lineage>
</organism>
<proteinExistence type="predicted"/>